<keyword evidence="5 7" id="KW-1133">Transmembrane helix</keyword>
<evidence type="ECO:0000256" key="5">
    <source>
        <dbReference type="ARBA" id="ARBA00022989"/>
    </source>
</evidence>
<accession>A0A940DW85</accession>
<dbReference type="Gene3D" id="3.40.50.300">
    <property type="entry name" value="P-loop containing nucleotide triphosphate hydrolases"/>
    <property type="match status" value="1"/>
</dbReference>
<keyword evidence="6 7" id="KW-0472">Membrane</keyword>
<evidence type="ECO:0000313" key="10">
    <source>
        <dbReference type="Proteomes" id="UP000725002"/>
    </source>
</evidence>
<dbReference type="InterPro" id="IPR027417">
    <property type="entry name" value="P-loop_NTPase"/>
</dbReference>
<evidence type="ECO:0000313" key="9">
    <source>
        <dbReference type="EMBL" id="MBO8484221.1"/>
    </source>
</evidence>
<organism evidence="9 10">
    <name type="scientific">Candidatus Cryptobacteroides avicola</name>
    <dbReference type="NCBI Taxonomy" id="2840757"/>
    <lineage>
        <taxon>Bacteria</taxon>
        <taxon>Pseudomonadati</taxon>
        <taxon>Bacteroidota</taxon>
        <taxon>Bacteroidia</taxon>
        <taxon>Bacteroidales</taxon>
        <taxon>Candidatus Cryptobacteroides</taxon>
    </lineage>
</organism>
<dbReference type="InterPro" id="IPR003688">
    <property type="entry name" value="TraG/VirD4"/>
</dbReference>
<feature type="domain" description="YWFCY" evidence="8">
    <location>
        <begin position="4"/>
        <end position="102"/>
    </location>
</feature>
<feature type="transmembrane region" description="Helical" evidence="7">
    <location>
        <begin position="9"/>
        <end position="34"/>
    </location>
</feature>
<reference evidence="9" key="1">
    <citation type="submission" date="2020-10" db="EMBL/GenBank/DDBJ databases">
        <authorList>
            <person name="Gilroy R."/>
        </authorList>
    </citation>
    <scope>NUCLEOTIDE SEQUENCE</scope>
    <source>
        <strain evidence="9">G3-8215</strain>
    </source>
</reference>
<sequence>MARKDYDKVYFMLSTTSLCMLLVNIYYFSFPVFYSLGVSHDIAVSFFHRLSADGWFASRAKLKLISAGLLVMSMAVRTGRGTDKGWPVISSLSAVGITAMFLPVESPVWYIVTSLAGYALSAWGFSQAGRKISGFRKADNDILETFVQCDRLIRTADSINIPTLYQYNKRMRHGWINVVSPARATLVLGTPGSGKSYSVYGPFIEQMIEKHYTMFVYDYKYPSLTEKVYNEMLANYGSYPVLPEFVVINFKDPRYSNRCNPIHPRYITDPADTTEIADLVMLNVNKAAVEKEDFFSMSAKVYLDALIWFLRIYEDGRYCTFPHVIELMGQDYQKVFRILSAEPQLEVKIKPFVNALEGGAQEQLQGQIASAQIPMNKFVSPSLYWVLSGDDFSLDINNPESPKILCVGNDPDRQNIYGTSLALLTSRMFKLINHKGKQRCGVLLDELPTIFLKGLDNLIATARENRVAIVLGAQDKTQLIRDYTEKEANVIFNTVGNIFSGQVNGRTAEELSRSFGKEFREQQSQTRSVDSESLNISYGLFDIMPASKIETLSQGYFFGKVADSFSAPIERKFFCGQIVIDEKRQKEKRRYWKPLPLMTDFGTRTVDGLDDGERSRIILEHCEKSLGSGHLLGKDKEAAARQMASSMSAKDRQKILETYIEDESKRIVNDVIEANFRKIRREIAELVEKRIRELDWLEG</sequence>
<proteinExistence type="inferred from homology"/>
<dbReference type="PANTHER" id="PTHR37937:SF1">
    <property type="entry name" value="CONJUGATIVE TRANSFER: DNA TRANSPORT"/>
    <property type="match status" value="1"/>
</dbReference>
<dbReference type="PANTHER" id="PTHR37937">
    <property type="entry name" value="CONJUGATIVE TRANSFER: DNA TRANSPORT"/>
    <property type="match status" value="1"/>
</dbReference>
<dbReference type="CDD" id="cd01127">
    <property type="entry name" value="TrwB_TraG_TraD_VirD4"/>
    <property type="match status" value="1"/>
</dbReference>
<dbReference type="SUPFAM" id="SSF52540">
    <property type="entry name" value="P-loop containing nucleoside triphosphate hydrolases"/>
    <property type="match status" value="1"/>
</dbReference>
<evidence type="ECO:0000256" key="4">
    <source>
        <dbReference type="ARBA" id="ARBA00022692"/>
    </source>
</evidence>
<protein>
    <submittedName>
        <fullName evidence="9">Type IV secretory system conjugative DNA transfer family protein</fullName>
    </submittedName>
</protein>
<comment type="subcellular location">
    <subcellularLocation>
        <location evidence="1">Cell membrane</location>
        <topology evidence="1">Multi-pass membrane protein</topology>
    </subcellularLocation>
</comment>
<dbReference type="InterPro" id="IPR051539">
    <property type="entry name" value="T4SS-coupling_protein"/>
</dbReference>
<gene>
    <name evidence="9" type="ORF">IAB75_08940</name>
</gene>
<evidence type="ECO:0000256" key="6">
    <source>
        <dbReference type="ARBA" id="ARBA00023136"/>
    </source>
</evidence>
<evidence type="ECO:0000256" key="1">
    <source>
        <dbReference type="ARBA" id="ARBA00004651"/>
    </source>
</evidence>
<keyword evidence="4 7" id="KW-0812">Transmembrane</keyword>
<dbReference type="AlphaFoldDB" id="A0A940DW85"/>
<reference evidence="9" key="2">
    <citation type="journal article" date="2021" name="PeerJ">
        <title>Extensive microbial diversity within the chicken gut microbiome revealed by metagenomics and culture.</title>
        <authorList>
            <person name="Gilroy R."/>
            <person name="Ravi A."/>
            <person name="Getino M."/>
            <person name="Pursley I."/>
            <person name="Horton D.L."/>
            <person name="Alikhan N.F."/>
            <person name="Baker D."/>
            <person name="Gharbi K."/>
            <person name="Hall N."/>
            <person name="Watson M."/>
            <person name="Adriaenssens E.M."/>
            <person name="Foster-Nyarko E."/>
            <person name="Jarju S."/>
            <person name="Secka A."/>
            <person name="Antonio M."/>
            <person name="Oren A."/>
            <person name="Chaudhuri R.R."/>
            <person name="La Ragione R."/>
            <person name="Hildebrand F."/>
            <person name="Pallen M.J."/>
        </authorList>
    </citation>
    <scope>NUCLEOTIDE SEQUENCE</scope>
    <source>
        <strain evidence="9">G3-8215</strain>
    </source>
</reference>
<keyword evidence="3" id="KW-1003">Cell membrane</keyword>
<dbReference type="GO" id="GO:0005886">
    <property type="term" value="C:plasma membrane"/>
    <property type="evidence" value="ECO:0007669"/>
    <property type="project" value="UniProtKB-SubCell"/>
</dbReference>
<dbReference type="Pfam" id="PF14293">
    <property type="entry name" value="YWFCY"/>
    <property type="match status" value="1"/>
</dbReference>
<evidence type="ECO:0000256" key="7">
    <source>
        <dbReference type="SAM" id="Phobius"/>
    </source>
</evidence>
<evidence type="ECO:0000256" key="2">
    <source>
        <dbReference type="ARBA" id="ARBA00008806"/>
    </source>
</evidence>
<dbReference type="Pfam" id="PF02534">
    <property type="entry name" value="T4SS-DNA_transf"/>
    <property type="match status" value="1"/>
</dbReference>
<dbReference type="InterPro" id="IPR025988">
    <property type="entry name" value="YWFCY_dom"/>
</dbReference>
<dbReference type="EMBL" id="JADILV010000061">
    <property type="protein sequence ID" value="MBO8484221.1"/>
    <property type="molecule type" value="Genomic_DNA"/>
</dbReference>
<comment type="caution">
    <text evidence="9">The sequence shown here is derived from an EMBL/GenBank/DDBJ whole genome shotgun (WGS) entry which is preliminary data.</text>
</comment>
<comment type="similarity">
    <text evidence="2">Belongs to the VirD4/TraG family.</text>
</comment>
<name>A0A940DW85_9BACT</name>
<evidence type="ECO:0000259" key="8">
    <source>
        <dbReference type="Pfam" id="PF14293"/>
    </source>
</evidence>
<evidence type="ECO:0000256" key="3">
    <source>
        <dbReference type="ARBA" id="ARBA00022475"/>
    </source>
</evidence>
<dbReference type="Proteomes" id="UP000725002">
    <property type="component" value="Unassembled WGS sequence"/>
</dbReference>